<feature type="transmembrane region" description="Helical" evidence="8">
    <location>
        <begin position="205"/>
        <end position="234"/>
    </location>
</feature>
<dbReference type="PROSITE" id="PS50928">
    <property type="entry name" value="ABC_TM1"/>
    <property type="match status" value="1"/>
</dbReference>
<feature type="transmembrane region" description="Helical" evidence="8">
    <location>
        <begin position="263"/>
        <end position="288"/>
    </location>
</feature>
<feature type="transmembrane region" description="Helical" evidence="8">
    <location>
        <begin position="80"/>
        <end position="100"/>
    </location>
</feature>
<feature type="transmembrane region" description="Helical" evidence="8">
    <location>
        <begin position="107"/>
        <end position="125"/>
    </location>
</feature>
<dbReference type="Pfam" id="PF00528">
    <property type="entry name" value="BPD_transp_1"/>
    <property type="match status" value="1"/>
</dbReference>
<reference evidence="11 12" key="1">
    <citation type="submission" date="2019-10" db="EMBL/GenBank/DDBJ databases">
        <title>Whole genome shotgun sequence of Acrocarpospora macrocephala NBRC 16266.</title>
        <authorList>
            <person name="Ichikawa N."/>
            <person name="Kimura A."/>
            <person name="Kitahashi Y."/>
            <person name="Komaki H."/>
            <person name="Oguchi A."/>
        </authorList>
    </citation>
    <scope>NUCLEOTIDE SEQUENCE [LARGE SCALE GENOMIC DNA]</scope>
    <source>
        <strain evidence="11 12">NBRC 16266</strain>
    </source>
</reference>
<dbReference type="GO" id="GO:0005886">
    <property type="term" value="C:plasma membrane"/>
    <property type="evidence" value="ECO:0007669"/>
    <property type="project" value="UniProtKB-SubCell"/>
</dbReference>
<comment type="subcellular location">
    <subcellularLocation>
        <location evidence="1 8">Cell membrane</location>
        <topology evidence="1 8">Multi-pass membrane protein</topology>
    </subcellularLocation>
</comment>
<dbReference type="PANTHER" id="PTHR42929:SF5">
    <property type="entry name" value="ABC TRANSPORTER PERMEASE PROTEIN"/>
    <property type="match status" value="1"/>
</dbReference>
<feature type="transmembrane region" description="Helical" evidence="8">
    <location>
        <begin position="29"/>
        <end position="53"/>
    </location>
</feature>
<dbReference type="SUPFAM" id="SSF161098">
    <property type="entry name" value="MetI-like"/>
    <property type="match status" value="1"/>
</dbReference>
<evidence type="ECO:0000256" key="6">
    <source>
        <dbReference type="ARBA" id="ARBA00022989"/>
    </source>
</evidence>
<evidence type="ECO:0000256" key="1">
    <source>
        <dbReference type="ARBA" id="ARBA00004651"/>
    </source>
</evidence>
<comment type="caution">
    <text evidence="11">The sequence shown here is derived from an EMBL/GenBank/DDBJ whole genome shotgun (WGS) entry which is preliminary data.</text>
</comment>
<feature type="domain" description="ABC transmembrane type-1" evidence="10">
    <location>
        <begin position="76"/>
        <end position="281"/>
    </location>
</feature>
<proteinExistence type="inferred from homology"/>
<evidence type="ECO:0000256" key="8">
    <source>
        <dbReference type="RuleBase" id="RU363032"/>
    </source>
</evidence>
<dbReference type="CDD" id="cd06261">
    <property type="entry name" value="TM_PBP2"/>
    <property type="match status" value="1"/>
</dbReference>
<evidence type="ECO:0000313" key="11">
    <source>
        <dbReference type="EMBL" id="GES12349.1"/>
    </source>
</evidence>
<evidence type="ECO:0000256" key="4">
    <source>
        <dbReference type="ARBA" id="ARBA00022475"/>
    </source>
</evidence>
<dbReference type="InterPro" id="IPR000515">
    <property type="entry name" value="MetI-like"/>
</dbReference>
<keyword evidence="4" id="KW-1003">Cell membrane</keyword>
<accession>A0A5M3WWM8</accession>
<dbReference type="Gene3D" id="1.10.3720.10">
    <property type="entry name" value="MetI-like"/>
    <property type="match status" value="1"/>
</dbReference>
<evidence type="ECO:0000256" key="2">
    <source>
        <dbReference type="ARBA" id="ARBA00007069"/>
    </source>
</evidence>
<keyword evidence="6 8" id="KW-1133">Transmembrane helix</keyword>
<feature type="transmembrane region" description="Helical" evidence="8">
    <location>
        <begin position="162"/>
        <end position="184"/>
    </location>
</feature>
<keyword evidence="3 8" id="KW-0813">Transport</keyword>
<dbReference type="AlphaFoldDB" id="A0A5M3WWM8"/>
<comment type="similarity">
    <text evidence="2">Belongs to the binding-protein-dependent transport system permease family. CysTW subfamily.</text>
</comment>
<evidence type="ECO:0000256" key="9">
    <source>
        <dbReference type="SAM" id="MobiDB-lite"/>
    </source>
</evidence>
<evidence type="ECO:0000256" key="7">
    <source>
        <dbReference type="ARBA" id="ARBA00023136"/>
    </source>
</evidence>
<gene>
    <name evidence="11" type="ORF">Amac_059460</name>
</gene>
<dbReference type="GO" id="GO:0055085">
    <property type="term" value="P:transmembrane transport"/>
    <property type="evidence" value="ECO:0007669"/>
    <property type="project" value="InterPro"/>
</dbReference>
<name>A0A5M3WWM8_9ACTN</name>
<evidence type="ECO:0000256" key="3">
    <source>
        <dbReference type="ARBA" id="ARBA00022448"/>
    </source>
</evidence>
<keyword evidence="7 8" id="KW-0472">Membrane</keyword>
<evidence type="ECO:0000256" key="5">
    <source>
        <dbReference type="ARBA" id="ARBA00022692"/>
    </source>
</evidence>
<dbReference type="PANTHER" id="PTHR42929">
    <property type="entry name" value="INNER MEMBRANE ABC TRANSPORTER PERMEASE PROTEIN YDCU-RELATED-RELATED"/>
    <property type="match status" value="1"/>
</dbReference>
<evidence type="ECO:0000313" key="12">
    <source>
        <dbReference type="Proteomes" id="UP000331127"/>
    </source>
</evidence>
<dbReference type="EMBL" id="BLAE01000035">
    <property type="protein sequence ID" value="GES12349.1"/>
    <property type="molecule type" value="Genomic_DNA"/>
</dbReference>
<evidence type="ECO:0000259" key="10">
    <source>
        <dbReference type="PROSITE" id="PS50928"/>
    </source>
</evidence>
<keyword evidence="12" id="KW-1185">Reference proteome</keyword>
<dbReference type="InterPro" id="IPR035906">
    <property type="entry name" value="MetI-like_sf"/>
</dbReference>
<keyword evidence="5 8" id="KW-0812">Transmembrane</keyword>
<sequence length="294" mass="30876">MEGTGAEAVEPLRSPPLPERGGRAPISGWSLMAIPGLVVLALTALAPLGWILVRSVADGGWDDYGRLFAHSYLASFRQTIYIAFVVAIVTTALAYPFAYALKTGPKWLRAVLVATLVISFASADVSRTFGWQTLLQNTGVINVLLKSVGVIEQPLPLMYNDFGTVLGTSSVLLPFGAMTIYANLRNVNTDVVLAAQTLGARRLTAVMRILVPMTVPGIAACAGLIFVLTLGFYVTPARLGDPKQPMISGLIVDSASFGDFGRAAAMSVVLLVLAVIIGGLVSGGASLLGKRSSK</sequence>
<protein>
    <recommendedName>
        <fullName evidence="10">ABC transmembrane type-1 domain-containing protein</fullName>
    </recommendedName>
</protein>
<dbReference type="Proteomes" id="UP000331127">
    <property type="component" value="Unassembled WGS sequence"/>
</dbReference>
<organism evidence="11 12">
    <name type="scientific">Acrocarpospora macrocephala</name>
    <dbReference type="NCBI Taxonomy" id="150177"/>
    <lineage>
        <taxon>Bacteria</taxon>
        <taxon>Bacillati</taxon>
        <taxon>Actinomycetota</taxon>
        <taxon>Actinomycetes</taxon>
        <taxon>Streptosporangiales</taxon>
        <taxon>Streptosporangiaceae</taxon>
        <taxon>Acrocarpospora</taxon>
    </lineage>
</organism>
<feature type="region of interest" description="Disordered" evidence="9">
    <location>
        <begin position="1"/>
        <end position="20"/>
    </location>
</feature>
<dbReference type="OrthoDB" id="9794684at2"/>